<dbReference type="OrthoDB" id="5653018at2"/>
<organism evidence="2 3">
    <name type="scientific">Legionella brunensis</name>
    <dbReference type="NCBI Taxonomy" id="29422"/>
    <lineage>
        <taxon>Bacteria</taxon>
        <taxon>Pseudomonadati</taxon>
        <taxon>Pseudomonadota</taxon>
        <taxon>Gammaproteobacteria</taxon>
        <taxon>Legionellales</taxon>
        <taxon>Legionellaceae</taxon>
        <taxon>Legionella</taxon>
    </lineage>
</organism>
<dbReference type="EMBL" id="LNXV01000004">
    <property type="protein sequence ID" value="KTC86603.1"/>
    <property type="molecule type" value="Genomic_DNA"/>
</dbReference>
<comment type="caution">
    <text evidence="2">The sequence shown here is derived from an EMBL/GenBank/DDBJ whole genome shotgun (WGS) entry which is preliminary data.</text>
</comment>
<protein>
    <submittedName>
        <fullName evidence="2">23, 7 kDa protein</fullName>
    </submittedName>
</protein>
<sequence>MLTFFMQKPKVKESQIDTLISTILTHFKHQSEIAKLITQKQWIFQHQITLSKRTSEKEAILLCYALFANTLMNCINSPEDIPELIRNYYSSSDYRHIGGDNGCYSFTLFDEVNNALLKASIAALVLSLITLPFSVPVGIIALGITLSTLLPTAFYALAETLPNQMQVKKEEDQLFNEVLSNLYPRELLESDNPHIAQNDPDSTNLAMVH</sequence>
<feature type="region of interest" description="Disordered" evidence="1">
    <location>
        <begin position="190"/>
        <end position="209"/>
    </location>
</feature>
<evidence type="ECO:0000256" key="1">
    <source>
        <dbReference type="SAM" id="MobiDB-lite"/>
    </source>
</evidence>
<accession>A0A0W0ST77</accession>
<dbReference type="RefSeq" id="WP_058440642.1">
    <property type="nucleotide sequence ID" value="NZ_CAAAHU010000007.1"/>
</dbReference>
<evidence type="ECO:0000313" key="3">
    <source>
        <dbReference type="Proteomes" id="UP000054742"/>
    </source>
</evidence>
<dbReference type="Proteomes" id="UP000054742">
    <property type="component" value="Unassembled WGS sequence"/>
</dbReference>
<evidence type="ECO:0000313" key="2">
    <source>
        <dbReference type="EMBL" id="KTC86603.1"/>
    </source>
</evidence>
<dbReference type="STRING" id="29422.Lbru_0544"/>
<name>A0A0W0ST77_9GAMM</name>
<dbReference type="AlphaFoldDB" id="A0A0W0ST77"/>
<reference evidence="2 3" key="1">
    <citation type="submission" date="2015-11" db="EMBL/GenBank/DDBJ databases">
        <title>Genomic analysis of 38 Legionella species identifies large and diverse effector repertoires.</title>
        <authorList>
            <person name="Burstein D."/>
            <person name="Amaro F."/>
            <person name="Zusman T."/>
            <person name="Lifshitz Z."/>
            <person name="Cohen O."/>
            <person name="Gilbert J.A."/>
            <person name="Pupko T."/>
            <person name="Shuman H.A."/>
            <person name="Segal G."/>
        </authorList>
    </citation>
    <scope>NUCLEOTIDE SEQUENCE [LARGE SCALE GENOMIC DNA]</scope>
    <source>
        <strain evidence="2 3">ATCC 43878</strain>
    </source>
</reference>
<keyword evidence="3" id="KW-1185">Reference proteome</keyword>
<dbReference type="PATRIC" id="fig|29422.6.peg.572"/>
<gene>
    <name evidence="2" type="ORF">Lbru_0544</name>
</gene>
<feature type="compositionally biased region" description="Polar residues" evidence="1">
    <location>
        <begin position="199"/>
        <end position="209"/>
    </location>
</feature>
<proteinExistence type="predicted"/>